<dbReference type="InterPro" id="IPR056798">
    <property type="entry name" value="ADH_Fe_C"/>
</dbReference>
<dbReference type="InterPro" id="IPR001670">
    <property type="entry name" value="ADH_Fe/GldA"/>
</dbReference>
<accession>A0A084JJS5</accession>
<dbReference type="AlphaFoldDB" id="A0A084JJS5"/>
<dbReference type="GO" id="GO:0004022">
    <property type="term" value="F:alcohol dehydrogenase (NAD+) activity"/>
    <property type="evidence" value="ECO:0007669"/>
    <property type="project" value="TreeGrafter"/>
</dbReference>
<evidence type="ECO:0000313" key="5">
    <source>
        <dbReference type="Proteomes" id="UP000028525"/>
    </source>
</evidence>
<dbReference type="OrthoDB" id="9804734at2"/>
<feature type="domain" description="Fe-containing alcohol dehydrogenase-like C-terminal" evidence="3">
    <location>
        <begin position="170"/>
        <end position="377"/>
    </location>
</feature>
<evidence type="ECO:0000256" key="1">
    <source>
        <dbReference type="ARBA" id="ARBA00023002"/>
    </source>
</evidence>
<dbReference type="PROSITE" id="PS00913">
    <property type="entry name" value="ADH_IRON_1"/>
    <property type="match status" value="1"/>
</dbReference>
<gene>
    <name evidence="4" type="ORF">IO98_16270</name>
</gene>
<keyword evidence="5" id="KW-1185">Reference proteome</keyword>
<evidence type="ECO:0000259" key="3">
    <source>
        <dbReference type="Pfam" id="PF25137"/>
    </source>
</evidence>
<protein>
    <submittedName>
        <fullName evidence="4">Alcohol dehydrogenase</fullName>
    </submittedName>
</protein>
<comment type="caution">
    <text evidence="4">The sequence shown here is derived from an EMBL/GenBank/DDBJ whole genome shotgun (WGS) entry which is preliminary data.</text>
</comment>
<dbReference type="Pfam" id="PF25137">
    <property type="entry name" value="ADH_Fe_C"/>
    <property type="match status" value="1"/>
</dbReference>
<reference evidence="4 5" key="1">
    <citation type="submission" date="2014-07" db="EMBL/GenBank/DDBJ databases">
        <title>Draft genome of Clostridium celerecrescens 152B isolated from sediments associated with methane hydrate from Krishna Godavari basin.</title>
        <authorList>
            <person name="Honkalas V.S."/>
            <person name="Dabir A.P."/>
            <person name="Arora P."/>
            <person name="Dhakephalkar P.K."/>
        </authorList>
    </citation>
    <scope>NUCLEOTIDE SEQUENCE [LARGE SCALE GENOMIC DNA]</scope>
    <source>
        <strain evidence="4 5">152B</strain>
    </source>
</reference>
<dbReference type="Gene3D" id="1.20.1090.10">
    <property type="entry name" value="Dehydroquinate synthase-like - alpha domain"/>
    <property type="match status" value="1"/>
</dbReference>
<organism evidence="4 5">
    <name type="scientific">Lacrimispora celerecrescens</name>
    <dbReference type="NCBI Taxonomy" id="29354"/>
    <lineage>
        <taxon>Bacteria</taxon>
        <taxon>Bacillati</taxon>
        <taxon>Bacillota</taxon>
        <taxon>Clostridia</taxon>
        <taxon>Lachnospirales</taxon>
        <taxon>Lachnospiraceae</taxon>
        <taxon>Lacrimispora</taxon>
    </lineage>
</organism>
<dbReference type="PANTHER" id="PTHR11496">
    <property type="entry name" value="ALCOHOL DEHYDROGENASE"/>
    <property type="match status" value="1"/>
</dbReference>
<dbReference type="FunFam" id="3.40.50.1970:FF:000003">
    <property type="entry name" value="Alcohol dehydrogenase, iron-containing"/>
    <property type="match status" value="1"/>
</dbReference>
<dbReference type="Proteomes" id="UP000028525">
    <property type="component" value="Unassembled WGS sequence"/>
</dbReference>
<evidence type="ECO:0000259" key="2">
    <source>
        <dbReference type="Pfam" id="PF00465"/>
    </source>
</evidence>
<name>A0A084JJS5_9FIRM</name>
<dbReference type="EMBL" id="JPME01000019">
    <property type="protein sequence ID" value="KEZ89209.1"/>
    <property type="molecule type" value="Genomic_DNA"/>
</dbReference>
<dbReference type="InterPro" id="IPR039697">
    <property type="entry name" value="Alcohol_dehydrogenase_Fe"/>
</dbReference>
<dbReference type="STRING" id="29354.IO98_16270"/>
<evidence type="ECO:0000313" key="4">
    <source>
        <dbReference type="EMBL" id="KEZ89209.1"/>
    </source>
</evidence>
<feature type="domain" description="Alcohol dehydrogenase iron-type/glycerol dehydrogenase GldA" evidence="2">
    <location>
        <begin position="9"/>
        <end position="158"/>
    </location>
</feature>
<dbReference type="Pfam" id="PF00465">
    <property type="entry name" value="Fe-ADH"/>
    <property type="match status" value="1"/>
</dbReference>
<dbReference type="InterPro" id="IPR018211">
    <property type="entry name" value="ADH_Fe_CS"/>
</dbReference>
<dbReference type="FunFam" id="1.20.1090.10:FF:000001">
    <property type="entry name" value="Aldehyde-alcohol dehydrogenase"/>
    <property type="match status" value="1"/>
</dbReference>
<dbReference type="PANTHER" id="PTHR11496:SF83">
    <property type="entry name" value="HYDROXYACID-OXOACID TRANSHYDROGENASE, MITOCHONDRIAL"/>
    <property type="match status" value="1"/>
</dbReference>
<keyword evidence="1" id="KW-0560">Oxidoreductase</keyword>
<dbReference type="GO" id="GO:0046872">
    <property type="term" value="F:metal ion binding"/>
    <property type="evidence" value="ECO:0007669"/>
    <property type="project" value="InterPro"/>
</dbReference>
<dbReference type="Gene3D" id="3.40.50.1970">
    <property type="match status" value="1"/>
</dbReference>
<sequence>MQEIRFGTTLYVGEDSLKRLSDFKNEKILIVTDSFIASSELLSHIKSYIDSSSETMVFSEVIPDPPIDNIVAGLESSKGFSATILLAIGGGSAIDAAKAMLYFGKLTDRFRGIRFVTIPTTSGTGSEVTNFSIITDAEKGTKYPLVTDQILPDEAILDSGLVAGLPPKQTADTGIDVLTHAIEAYVSTKANDISDALSEKAICYVFTYLERAYKDGNDKVAREKMHIASTMAGMAFHTASLGLNHGIAHAAGARWHIPHGRINGILLPNIIRYNAGIIEGDYSKNTTPVASRYSKIAKFLGLNAGNPQMGVRSLVNAILSLEKALSIPKSLSEYGVNKDQFELDKSVIAEAALADRCTATNPIVPTKEDIISILGKSFI</sequence>
<dbReference type="CDD" id="cd08180">
    <property type="entry name" value="PDD"/>
    <property type="match status" value="1"/>
</dbReference>
<dbReference type="RefSeq" id="WP_038282877.1">
    <property type="nucleotide sequence ID" value="NZ_JPME01000019.1"/>
</dbReference>
<dbReference type="SUPFAM" id="SSF56796">
    <property type="entry name" value="Dehydroquinate synthase-like"/>
    <property type="match status" value="1"/>
</dbReference>
<proteinExistence type="predicted"/>